<dbReference type="OrthoDB" id="5946236at2759"/>
<organism evidence="1 2">
    <name type="scientific">Actinia tenebrosa</name>
    <name type="common">Australian red waratah sea anemone</name>
    <dbReference type="NCBI Taxonomy" id="6105"/>
    <lineage>
        <taxon>Eukaryota</taxon>
        <taxon>Metazoa</taxon>
        <taxon>Cnidaria</taxon>
        <taxon>Anthozoa</taxon>
        <taxon>Hexacorallia</taxon>
        <taxon>Actiniaria</taxon>
        <taxon>Actiniidae</taxon>
        <taxon>Actinia</taxon>
    </lineage>
</organism>
<evidence type="ECO:0000313" key="1">
    <source>
        <dbReference type="Proteomes" id="UP000515163"/>
    </source>
</evidence>
<dbReference type="RefSeq" id="XP_031562949.1">
    <property type="nucleotide sequence ID" value="XM_031707089.1"/>
</dbReference>
<dbReference type="PANTHER" id="PTHR37018">
    <property type="entry name" value="CULTURE SPECIFIC PROTEIN, PUTATIVE (AFU_ORTHOLOGUE AFUA_2G00130)-RELATED"/>
    <property type="match status" value="1"/>
</dbReference>
<sequence length="230" mass="25876">MSNIKVVTTGSLIKKDLKDAYYLPYWPSSHLPGYKFNNDKKYRVFDCPPPSEAFMHFIFPFRNVPTAGDEVPILLDQQPPSFLRHHWKKWLPDFPTADIKTIDEGLQDHVPIVTTGSMQVIPDNKHSVDPDVLYRVQLKSSIPEVGVTCPKHFMNVNAVSFPCLVKVDMSWSGRGNQLAKYSICISNPIDAELPKFFSYPPSIKVPELFIAVENIASVKGGIDAKCVAEI</sequence>
<reference evidence="2" key="1">
    <citation type="submission" date="2025-08" db="UniProtKB">
        <authorList>
            <consortium name="RefSeq"/>
        </authorList>
    </citation>
    <scope>IDENTIFICATION</scope>
    <source>
        <tissue evidence="2">Tentacle</tissue>
    </source>
</reference>
<dbReference type="InParanoid" id="A0A6P8I329"/>
<keyword evidence="1" id="KW-1185">Reference proteome</keyword>
<dbReference type="PANTHER" id="PTHR37018:SF1">
    <property type="entry name" value="CULTURE SPECIFIC PROTEIN, PUTATIVE (AFU_ORTHOLOGUE AFUA_2G00130)-RELATED"/>
    <property type="match status" value="1"/>
</dbReference>
<dbReference type="KEGG" id="aten:116298577"/>
<proteinExistence type="predicted"/>
<accession>A0A6P8I329</accession>
<evidence type="ECO:0000313" key="2">
    <source>
        <dbReference type="RefSeq" id="XP_031562949.1"/>
    </source>
</evidence>
<name>A0A6P8I329_ACTTE</name>
<protein>
    <submittedName>
        <fullName evidence="2">Uncharacterized protein LOC116298577</fullName>
    </submittedName>
</protein>
<dbReference type="InterPro" id="IPR053269">
    <property type="entry name" value="Asp-Met_ligase"/>
</dbReference>
<dbReference type="AlphaFoldDB" id="A0A6P8I329"/>
<dbReference type="GeneID" id="116298577"/>
<gene>
    <name evidence="2" type="primary">LOC116298577</name>
</gene>
<dbReference type="Proteomes" id="UP000515163">
    <property type="component" value="Unplaced"/>
</dbReference>